<reference evidence="3 4" key="1">
    <citation type="journal article" date="2021" name="Sci. Rep.">
        <title>The distribution of antibiotic resistance genes in chicken gut microbiota commensals.</title>
        <authorList>
            <person name="Juricova H."/>
            <person name="Matiasovicova J."/>
            <person name="Kubasova T."/>
            <person name="Cejkova D."/>
            <person name="Rychlik I."/>
        </authorList>
    </citation>
    <scope>NUCLEOTIDE SEQUENCE [LARGE SCALE GENOMIC DNA]</scope>
    <source>
        <strain evidence="3 4">An819</strain>
    </source>
</reference>
<feature type="signal peptide" evidence="1">
    <location>
        <begin position="1"/>
        <end position="18"/>
    </location>
</feature>
<dbReference type="PROSITE" id="PS51257">
    <property type="entry name" value="PROKAR_LIPOPROTEIN"/>
    <property type="match status" value="1"/>
</dbReference>
<dbReference type="EMBL" id="JACJJL010000003">
    <property type="protein sequence ID" value="MBM6660706.1"/>
    <property type="molecule type" value="Genomic_DNA"/>
</dbReference>
<evidence type="ECO:0000313" key="4">
    <source>
        <dbReference type="Proteomes" id="UP000764045"/>
    </source>
</evidence>
<evidence type="ECO:0000259" key="2">
    <source>
        <dbReference type="Pfam" id="PF13229"/>
    </source>
</evidence>
<protein>
    <submittedName>
        <fullName evidence="3">Right-handed parallel beta-helix repeat-containing protein</fullName>
    </submittedName>
</protein>
<dbReference type="Pfam" id="PF13229">
    <property type="entry name" value="Beta_helix"/>
    <property type="match status" value="1"/>
</dbReference>
<gene>
    <name evidence="3" type="ORF">H6B30_02885</name>
</gene>
<dbReference type="InterPro" id="IPR039448">
    <property type="entry name" value="Beta_helix"/>
</dbReference>
<dbReference type="SUPFAM" id="SSF51126">
    <property type="entry name" value="Pectin lyase-like"/>
    <property type="match status" value="1"/>
</dbReference>
<comment type="caution">
    <text evidence="3">The sequence shown here is derived from an EMBL/GenBank/DDBJ whole genome shotgun (WGS) entry which is preliminary data.</text>
</comment>
<dbReference type="AlphaFoldDB" id="A0A938WHY7"/>
<feature type="chain" id="PRO_5036898146" evidence="1">
    <location>
        <begin position="19"/>
        <end position="492"/>
    </location>
</feature>
<dbReference type="InterPro" id="IPR012334">
    <property type="entry name" value="Pectin_lyas_fold"/>
</dbReference>
<name>A0A938WHY7_9BACT</name>
<evidence type="ECO:0000256" key="1">
    <source>
        <dbReference type="SAM" id="SignalP"/>
    </source>
</evidence>
<dbReference type="Gene3D" id="2.160.20.10">
    <property type="entry name" value="Single-stranded right-handed beta-helix, Pectin lyase-like"/>
    <property type="match status" value="1"/>
</dbReference>
<sequence>MKRLLFFCHIMLVFVVFASCDDNDSFTTNPSSILSFSKDTVSMDTVFSTVPTSTYTFWVYNHNDDGLRLSQVRLARGNQSGFRVNVDGTYLDNSMGSLVRDLEVRGGDSIRVFVELTSSLTNSSDPQLVEDNLVFTLESGTEQRVNLRAYSWDALLCRNVVISRDTTIASSKPVVVYGGLTVDSGATLTVTAPTKLYFHSDAGIDVYGRLVISGSAGNDVVLRGDRTDRMFDYLPYDRVSGQWQGIRFRPSSTGNTIAYADIHSATDGIVCDSAAYDSISPRLSLANVTIHNCRGAGIKAYNAYIKAENCQITNTLGDCMAIYGGKASVLYCTLAQFYPFDAQRGVALRFANRYGEADYPLHQMECCNSLVTGYASDEMMGETGDTLVAFNYRFYDCILRTPPIGDSLLLEKFVNVVFEVPEDTVQGTDHFVNIDTDNLYYDFHLDSLSTARGRAKSIDACPLDRDGRERGQAPDVGCYQYFGREGATSGRR</sequence>
<keyword evidence="4" id="KW-1185">Reference proteome</keyword>
<feature type="domain" description="Right handed beta helix" evidence="2">
    <location>
        <begin position="240"/>
        <end position="327"/>
    </location>
</feature>
<proteinExistence type="predicted"/>
<accession>A0A938WHY7</accession>
<evidence type="ECO:0000313" key="3">
    <source>
        <dbReference type="EMBL" id="MBM6660706.1"/>
    </source>
</evidence>
<dbReference type="InterPro" id="IPR011050">
    <property type="entry name" value="Pectin_lyase_fold/virulence"/>
</dbReference>
<keyword evidence="1" id="KW-0732">Signal</keyword>
<organism evidence="3 4">
    <name type="scientific">Marseilla massiliensis</name>
    <dbReference type="NCBI Taxonomy" id="1841864"/>
    <lineage>
        <taxon>Bacteria</taxon>
        <taxon>Pseudomonadati</taxon>
        <taxon>Bacteroidota</taxon>
        <taxon>Bacteroidia</taxon>
        <taxon>Bacteroidales</taxon>
        <taxon>Prevotellaceae</taxon>
        <taxon>Marseilla</taxon>
    </lineage>
</organism>
<dbReference type="Proteomes" id="UP000764045">
    <property type="component" value="Unassembled WGS sequence"/>
</dbReference>